<organism evidence="6 7">
    <name type="scientific">Limimaricola pyoseonensis</name>
    <dbReference type="NCBI Taxonomy" id="521013"/>
    <lineage>
        <taxon>Bacteria</taxon>
        <taxon>Pseudomonadati</taxon>
        <taxon>Pseudomonadota</taxon>
        <taxon>Alphaproteobacteria</taxon>
        <taxon>Rhodobacterales</taxon>
        <taxon>Paracoccaceae</taxon>
        <taxon>Limimaricola</taxon>
    </lineage>
</organism>
<evidence type="ECO:0000313" key="6">
    <source>
        <dbReference type="EMBL" id="SDF01519.1"/>
    </source>
</evidence>
<dbReference type="Pfam" id="PF13377">
    <property type="entry name" value="Peripla_BP_3"/>
    <property type="match status" value="1"/>
</dbReference>
<evidence type="ECO:0000259" key="4">
    <source>
        <dbReference type="PROSITE" id="PS50932"/>
    </source>
</evidence>
<protein>
    <submittedName>
        <fullName evidence="6">Transcriptional regulator, LacI family</fullName>
    </submittedName>
</protein>
<dbReference type="InterPro" id="IPR010982">
    <property type="entry name" value="Lambda_DNA-bd_dom_sf"/>
</dbReference>
<keyword evidence="3" id="KW-0804">Transcription</keyword>
<keyword evidence="1" id="KW-0805">Transcription regulation</keyword>
<dbReference type="STRING" id="521013.SAMN04488567_3217"/>
<dbReference type="InterPro" id="IPR000843">
    <property type="entry name" value="HTH_LacI"/>
</dbReference>
<accession>A0A1G7HND4</accession>
<dbReference type="SUPFAM" id="SSF53822">
    <property type="entry name" value="Periplasmic binding protein-like I"/>
    <property type="match status" value="1"/>
</dbReference>
<dbReference type="GO" id="GO:0000976">
    <property type="term" value="F:transcription cis-regulatory region binding"/>
    <property type="evidence" value="ECO:0007669"/>
    <property type="project" value="TreeGrafter"/>
</dbReference>
<dbReference type="Proteomes" id="UP000198922">
    <property type="component" value="Unassembled WGS sequence"/>
</dbReference>
<dbReference type="Gene3D" id="3.40.50.2300">
    <property type="match status" value="2"/>
</dbReference>
<keyword evidence="2" id="KW-0238">DNA-binding</keyword>
<proteinExistence type="predicted"/>
<feature type="domain" description="HTH lacI-type" evidence="4">
    <location>
        <begin position="9"/>
        <end position="63"/>
    </location>
</feature>
<dbReference type="PANTHER" id="PTHR30146:SF109">
    <property type="entry name" value="HTH-TYPE TRANSCRIPTIONAL REGULATOR GALS"/>
    <property type="match status" value="1"/>
</dbReference>
<evidence type="ECO:0000313" key="7">
    <source>
        <dbReference type="Proteomes" id="UP000198922"/>
    </source>
</evidence>
<dbReference type="RefSeq" id="WP_090113656.1">
    <property type="nucleotide sequence ID" value="NZ_FNAT01000006.1"/>
</dbReference>
<evidence type="ECO:0000256" key="3">
    <source>
        <dbReference type="ARBA" id="ARBA00023163"/>
    </source>
</evidence>
<sequence>MPDRSQRRITILDVAREAGVSKSTVSLVLRGSSLVNAETRDRVEAAAERIGYVYNRGAAALRSATSSFVALVIPDLVNPFFAQLAVAVEEALSARGFVPLLANTNDSPNRQRDLMRSMREHGAAGVMISPAQGTPPEDLAGLGLPIVTMMRRPASAPDPALPYVGPDNADGARRIAAHLHGLGHRRLAFLGGTTGMSTQHERLSGLRAGLAAAGLDPDRAVTVHDALPSRSGGHAAALEVLAAAREGDRPTAFVGYNDIVAFGAGGALRAQGLRIGRDIALTGFDNVAETAHHAPPLTTVDVRIDDLGRAAAAALLARIGGEAVPPETILPTRLVVRESCGAPGAGATEPVRPS</sequence>
<dbReference type="PROSITE" id="PS50932">
    <property type="entry name" value="HTH_LACI_2"/>
    <property type="match status" value="1"/>
</dbReference>
<dbReference type="GO" id="GO:0003700">
    <property type="term" value="F:DNA-binding transcription factor activity"/>
    <property type="evidence" value="ECO:0007669"/>
    <property type="project" value="TreeGrafter"/>
</dbReference>
<dbReference type="InterPro" id="IPR028082">
    <property type="entry name" value="Peripla_BP_I"/>
</dbReference>
<dbReference type="EMBL" id="FNAT01000006">
    <property type="protein sequence ID" value="SDF01519.1"/>
    <property type="molecule type" value="Genomic_DNA"/>
</dbReference>
<dbReference type="PROSITE" id="PS00356">
    <property type="entry name" value="HTH_LACI_1"/>
    <property type="match status" value="1"/>
</dbReference>
<dbReference type="SUPFAM" id="SSF47413">
    <property type="entry name" value="lambda repressor-like DNA-binding domains"/>
    <property type="match status" value="1"/>
</dbReference>
<dbReference type="Gene3D" id="1.10.260.40">
    <property type="entry name" value="lambda repressor-like DNA-binding domains"/>
    <property type="match status" value="1"/>
</dbReference>
<dbReference type="Pfam" id="PF00356">
    <property type="entry name" value="LacI"/>
    <property type="match status" value="1"/>
</dbReference>
<dbReference type="PROSITE" id="PS50943">
    <property type="entry name" value="HTH_CROC1"/>
    <property type="match status" value="1"/>
</dbReference>
<evidence type="ECO:0000259" key="5">
    <source>
        <dbReference type="PROSITE" id="PS50943"/>
    </source>
</evidence>
<feature type="domain" description="HTH cro/C1-type" evidence="5">
    <location>
        <begin position="4"/>
        <end position="39"/>
    </location>
</feature>
<dbReference type="SMART" id="SM00354">
    <property type="entry name" value="HTH_LACI"/>
    <property type="match status" value="1"/>
</dbReference>
<evidence type="ECO:0000256" key="1">
    <source>
        <dbReference type="ARBA" id="ARBA00023015"/>
    </source>
</evidence>
<dbReference type="PANTHER" id="PTHR30146">
    <property type="entry name" value="LACI-RELATED TRANSCRIPTIONAL REPRESSOR"/>
    <property type="match status" value="1"/>
</dbReference>
<dbReference type="OrthoDB" id="7811243at2"/>
<dbReference type="InterPro" id="IPR001387">
    <property type="entry name" value="Cro/C1-type_HTH"/>
</dbReference>
<keyword evidence="7" id="KW-1185">Reference proteome</keyword>
<dbReference type="InterPro" id="IPR046335">
    <property type="entry name" value="LacI/GalR-like_sensor"/>
</dbReference>
<dbReference type="AlphaFoldDB" id="A0A1G7HND4"/>
<gene>
    <name evidence="6" type="ORF">SAMN04488567_3217</name>
</gene>
<dbReference type="CDD" id="cd01392">
    <property type="entry name" value="HTH_LacI"/>
    <property type="match status" value="1"/>
</dbReference>
<name>A0A1G7HND4_9RHOB</name>
<evidence type="ECO:0000256" key="2">
    <source>
        <dbReference type="ARBA" id="ARBA00023125"/>
    </source>
</evidence>
<reference evidence="7" key="1">
    <citation type="submission" date="2016-10" db="EMBL/GenBank/DDBJ databases">
        <authorList>
            <person name="Varghese N."/>
            <person name="Submissions S."/>
        </authorList>
    </citation>
    <scope>NUCLEOTIDE SEQUENCE [LARGE SCALE GENOMIC DNA]</scope>
    <source>
        <strain evidence="7">DSM 21424</strain>
    </source>
</reference>